<accession>A0A166VUJ3</accession>
<dbReference type="EMBL" id="AZHC01000065">
    <property type="protein sequence ID" value="OAA34044.1"/>
    <property type="molecule type" value="Genomic_DNA"/>
</dbReference>
<evidence type="ECO:0000313" key="2">
    <source>
        <dbReference type="EMBL" id="OAA34044.1"/>
    </source>
</evidence>
<keyword evidence="1" id="KW-0732">Signal</keyword>
<reference evidence="2 3" key="1">
    <citation type="journal article" date="2016" name="Genome Biol. Evol.">
        <title>Divergent and convergent evolution of fungal pathogenicity.</title>
        <authorList>
            <person name="Shang Y."/>
            <person name="Xiao G."/>
            <person name="Zheng P."/>
            <person name="Cen K."/>
            <person name="Zhan S."/>
            <person name="Wang C."/>
        </authorList>
    </citation>
    <scope>NUCLEOTIDE SEQUENCE [LARGE SCALE GENOMIC DNA]</scope>
    <source>
        <strain evidence="2 3">RCEF 4871</strain>
    </source>
</reference>
<proteinExistence type="predicted"/>
<comment type="caution">
    <text evidence="2">The sequence shown here is derived from an EMBL/GenBank/DDBJ whole genome shotgun (WGS) entry which is preliminary data.</text>
</comment>
<evidence type="ECO:0000256" key="1">
    <source>
        <dbReference type="SAM" id="SignalP"/>
    </source>
</evidence>
<organism evidence="2 3">
    <name type="scientific">Metarhizium rileyi (strain RCEF 4871)</name>
    <name type="common">Nomuraea rileyi</name>
    <dbReference type="NCBI Taxonomy" id="1649241"/>
    <lineage>
        <taxon>Eukaryota</taxon>
        <taxon>Fungi</taxon>
        <taxon>Dikarya</taxon>
        <taxon>Ascomycota</taxon>
        <taxon>Pezizomycotina</taxon>
        <taxon>Sordariomycetes</taxon>
        <taxon>Hypocreomycetidae</taxon>
        <taxon>Hypocreales</taxon>
        <taxon>Clavicipitaceae</taxon>
        <taxon>Metarhizium</taxon>
    </lineage>
</organism>
<gene>
    <name evidence="2" type="ORF">NOR_08701</name>
</gene>
<dbReference type="AlphaFoldDB" id="A0A166VUJ3"/>
<dbReference type="Proteomes" id="UP000243498">
    <property type="component" value="Unassembled WGS sequence"/>
</dbReference>
<keyword evidence="3" id="KW-1185">Reference proteome</keyword>
<feature type="signal peptide" evidence="1">
    <location>
        <begin position="1"/>
        <end position="15"/>
    </location>
</feature>
<protein>
    <submittedName>
        <fullName evidence="2">Uncharacterized protein</fullName>
    </submittedName>
</protein>
<name>A0A166VUJ3_METRR</name>
<feature type="chain" id="PRO_5012181586" evidence="1">
    <location>
        <begin position="16"/>
        <end position="65"/>
    </location>
</feature>
<evidence type="ECO:0000313" key="3">
    <source>
        <dbReference type="Proteomes" id="UP000243498"/>
    </source>
</evidence>
<sequence>MKFLACVALAALAAATPIPSTNDAKVVAQSPRFQPFGADTDGAYKRDLQFQPVKAKGHANYKRNP</sequence>